<protein>
    <submittedName>
        <fullName evidence="1">Uncharacterized protein</fullName>
    </submittedName>
</protein>
<sequence length="87" mass="10135">MSSPTVQKEPDLKMSQAVEDEIKEMCRTEYCKPDMDLIAQINELFPTEQSLTQLDAVIAAVEVEFKLKYFILQKIERKNDEVPRINE</sequence>
<evidence type="ECO:0000313" key="1">
    <source>
        <dbReference type="EMBL" id="CAB3401362.1"/>
    </source>
</evidence>
<comment type="caution">
    <text evidence="1">The sequence shown here is derived from an EMBL/GenBank/DDBJ whole genome shotgun (WGS) entry which is preliminary data.</text>
</comment>
<gene>
    <name evidence="1" type="ORF">CBOVIS_LOCUS4117</name>
</gene>
<dbReference type="EMBL" id="CADEPM010000003">
    <property type="protein sequence ID" value="CAB3401362.1"/>
    <property type="molecule type" value="Genomic_DNA"/>
</dbReference>
<reference evidence="1 2" key="1">
    <citation type="submission" date="2020-04" db="EMBL/GenBank/DDBJ databases">
        <authorList>
            <person name="Laetsch R D."/>
            <person name="Stevens L."/>
            <person name="Kumar S."/>
            <person name="Blaxter L. M."/>
        </authorList>
    </citation>
    <scope>NUCLEOTIDE SEQUENCE [LARGE SCALE GENOMIC DNA]</scope>
</reference>
<evidence type="ECO:0000313" key="2">
    <source>
        <dbReference type="Proteomes" id="UP000494206"/>
    </source>
</evidence>
<accession>A0A8S1ETT9</accession>
<dbReference type="OrthoDB" id="10261632at2759"/>
<name>A0A8S1ETT9_9PELO</name>
<proteinExistence type="predicted"/>
<organism evidence="1 2">
    <name type="scientific">Caenorhabditis bovis</name>
    <dbReference type="NCBI Taxonomy" id="2654633"/>
    <lineage>
        <taxon>Eukaryota</taxon>
        <taxon>Metazoa</taxon>
        <taxon>Ecdysozoa</taxon>
        <taxon>Nematoda</taxon>
        <taxon>Chromadorea</taxon>
        <taxon>Rhabditida</taxon>
        <taxon>Rhabditina</taxon>
        <taxon>Rhabditomorpha</taxon>
        <taxon>Rhabditoidea</taxon>
        <taxon>Rhabditidae</taxon>
        <taxon>Peloderinae</taxon>
        <taxon>Caenorhabditis</taxon>
    </lineage>
</organism>
<keyword evidence="2" id="KW-1185">Reference proteome</keyword>
<dbReference type="AlphaFoldDB" id="A0A8S1ETT9"/>
<dbReference type="Proteomes" id="UP000494206">
    <property type="component" value="Unassembled WGS sequence"/>
</dbReference>